<name>A0A495J389_9SPHI</name>
<dbReference type="Gene3D" id="3.30.2020.40">
    <property type="entry name" value="Uncharacterised protein PF10387, DUF2442"/>
    <property type="match status" value="1"/>
</dbReference>
<gene>
    <name evidence="1" type="ORF">BDD43_2662</name>
</gene>
<keyword evidence="2" id="KW-1185">Reference proteome</keyword>
<reference evidence="1 2" key="1">
    <citation type="submission" date="2018-10" db="EMBL/GenBank/DDBJ databases">
        <title>Genomic Encyclopedia of Archaeal and Bacterial Type Strains, Phase II (KMG-II): from individual species to whole genera.</title>
        <authorList>
            <person name="Goeker M."/>
        </authorList>
    </citation>
    <scope>NUCLEOTIDE SEQUENCE [LARGE SCALE GENOMIC DNA]</scope>
    <source>
        <strain evidence="1 2">DSM 18602</strain>
    </source>
</reference>
<evidence type="ECO:0000313" key="1">
    <source>
        <dbReference type="EMBL" id="RKR82479.1"/>
    </source>
</evidence>
<proteinExistence type="predicted"/>
<dbReference type="OrthoDB" id="9807561at2"/>
<evidence type="ECO:0000313" key="2">
    <source>
        <dbReference type="Proteomes" id="UP000268007"/>
    </source>
</evidence>
<comment type="caution">
    <text evidence="1">The sequence shown here is derived from an EMBL/GenBank/DDBJ whole genome shotgun (WGS) entry which is preliminary data.</text>
</comment>
<dbReference type="RefSeq" id="WP_121198078.1">
    <property type="nucleotide sequence ID" value="NZ_RBKU01000001.1"/>
</dbReference>
<accession>A0A495J389</accession>
<dbReference type="Proteomes" id="UP000268007">
    <property type="component" value="Unassembled WGS sequence"/>
</dbReference>
<dbReference type="InterPro" id="IPR018841">
    <property type="entry name" value="DUF2442"/>
</dbReference>
<dbReference type="EMBL" id="RBKU01000001">
    <property type="protein sequence ID" value="RKR82479.1"/>
    <property type="molecule type" value="Genomic_DNA"/>
</dbReference>
<protein>
    <submittedName>
        <fullName evidence="1">Uncharacterized protein DUF2442</fullName>
    </submittedName>
</protein>
<dbReference type="Pfam" id="PF10387">
    <property type="entry name" value="DUF2442"/>
    <property type="match status" value="1"/>
</dbReference>
<organism evidence="1 2">
    <name type="scientific">Mucilaginibacter gracilis</name>
    <dbReference type="NCBI Taxonomy" id="423350"/>
    <lineage>
        <taxon>Bacteria</taxon>
        <taxon>Pseudomonadati</taxon>
        <taxon>Bacteroidota</taxon>
        <taxon>Sphingobacteriia</taxon>
        <taxon>Sphingobacteriales</taxon>
        <taxon>Sphingobacteriaceae</taxon>
        <taxon>Mucilaginibacter</taxon>
    </lineage>
</organism>
<sequence length="74" mass="8419">MPIFTSRKQKKDIKVTFQNGMLYVDVDGGKQHVFALAWLPKLQNASEQDLADWDLTATGIRWNKLNEEIAITGL</sequence>
<dbReference type="AlphaFoldDB" id="A0A495J389"/>